<protein>
    <recommendedName>
        <fullName evidence="4">CvpA family protein</fullName>
    </recommendedName>
</protein>
<organism evidence="2 3">
    <name type="scientific">Candidatus Giovannonibacteria bacterium GW2011_GWA1_44_25</name>
    <dbReference type="NCBI Taxonomy" id="1618645"/>
    <lineage>
        <taxon>Bacteria</taxon>
        <taxon>Candidatus Giovannoniibacteriota</taxon>
    </lineage>
</organism>
<keyword evidence="1" id="KW-1133">Transmembrane helix</keyword>
<feature type="transmembrane region" description="Helical" evidence="1">
    <location>
        <begin position="12"/>
        <end position="29"/>
    </location>
</feature>
<proteinExistence type="predicted"/>
<evidence type="ECO:0008006" key="4">
    <source>
        <dbReference type="Google" id="ProtNLM"/>
    </source>
</evidence>
<evidence type="ECO:0000256" key="1">
    <source>
        <dbReference type="SAM" id="Phobius"/>
    </source>
</evidence>
<feature type="transmembrane region" description="Helical" evidence="1">
    <location>
        <begin position="99"/>
        <end position="122"/>
    </location>
</feature>
<dbReference type="AlphaFoldDB" id="A0A0G1IKU8"/>
<evidence type="ECO:0000313" key="3">
    <source>
        <dbReference type="Proteomes" id="UP000034087"/>
    </source>
</evidence>
<evidence type="ECO:0000313" key="2">
    <source>
        <dbReference type="EMBL" id="KKT60016.1"/>
    </source>
</evidence>
<keyword evidence="1" id="KW-0472">Membrane</keyword>
<reference evidence="2 3" key="1">
    <citation type="journal article" date="2015" name="Nature">
        <title>rRNA introns, odd ribosomes, and small enigmatic genomes across a large radiation of phyla.</title>
        <authorList>
            <person name="Brown C.T."/>
            <person name="Hug L.A."/>
            <person name="Thomas B.C."/>
            <person name="Sharon I."/>
            <person name="Castelle C.J."/>
            <person name="Singh A."/>
            <person name="Wilkins M.J."/>
            <person name="Williams K.H."/>
            <person name="Banfield J.F."/>
        </authorList>
    </citation>
    <scope>NUCLEOTIDE SEQUENCE [LARGE SCALE GENOMIC DNA]</scope>
</reference>
<accession>A0A0G1IKU8</accession>
<name>A0A0G1IKU8_9BACT</name>
<feature type="transmembrane region" description="Helical" evidence="1">
    <location>
        <begin position="142"/>
        <end position="161"/>
    </location>
</feature>
<sequence length="162" mass="17906">MAYLSLLKNPAWDMVFVFMLVAAGFFWGISGGKKKMAMGIVAIYVLTALFPFVSVDYLASGRAPNEAFMFGAGAFLILLVLLALFLLRAFRGVWKEDGAWWEILVFAILAAGFLMTSLIGLAQPSIAKNNFLNLSPLTLKLFADPIIAKWWTILPIFGVMFL</sequence>
<dbReference type="Proteomes" id="UP000034087">
    <property type="component" value="Unassembled WGS sequence"/>
</dbReference>
<gene>
    <name evidence="2" type="ORF">UW53_C0004G0028</name>
</gene>
<comment type="caution">
    <text evidence="2">The sequence shown here is derived from an EMBL/GenBank/DDBJ whole genome shotgun (WGS) entry which is preliminary data.</text>
</comment>
<dbReference type="EMBL" id="LCIR01000004">
    <property type="protein sequence ID" value="KKT60016.1"/>
    <property type="molecule type" value="Genomic_DNA"/>
</dbReference>
<keyword evidence="1" id="KW-0812">Transmembrane</keyword>
<feature type="transmembrane region" description="Helical" evidence="1">
    <location>
        <begin position="67"/>
        <end position="87"/>
    </location>
</feature>
<feature type="transmembrane region" description="Helical" evidence="1">
    <location>
        <begin position="36"/>
        <end position="55"/>
    </location>
</feature>